<keyword evidence="2" id="KW-0813">Transport</keyword>
<dbReference type="AlphaFoldDB" id="A0A8R1U338"/>
<dbReference type="PANTHER" id="PTHR21292">
    <property type="entry name" value="EXOCYST COMPLEX COMPONENT SEC6-RELATED"/>
    <property type="match status" value="1"/>
</dbReference>
<dbReference type="EnsemblMetazoa" id="OVOC9757.1">
    <property type="protein sequence ID" value="OVOC9757.1"/>
    <property type="gene ID" value="WBGene00246566"/>
</dbReference>
<dbReference type="Pfam" id="PF06046">
    <property type="entry name" value="Sec6"/>
    <property type="match status" value="2"/>
</dbReference>
<evidence type="ECO:0000256" key="2">
    <source>
        <dbReference type="ARBA" id="ARBA00022448"/>
    </source>
</evidence>
<dbReference type="PANTHER" id="PTHR21292:SF1">
    <property type="entry name" value="EXOCYST COMPLEX COMPONENT 3"/>
    <property type="match status" value="1"/>
</dbReference>
<dbReference type="InterPro" id="IPR042532">
    <property type="entry name" value="EXOC3/Sec6_C"/>
</dbReference>
<keyword evidence="5" id="KW-1185">Reference proteome</keyword>
<proteinExistence type="inferred from homology"/>
<reference evidence="5" key="1">
    <citation type="submission" date="2013-10" db="EMBL/GenBank/DDBJ databases">
        <title>Genome sequencing of Onchocerca volvulus.</title>
        <authorList>
            <person name="Cotton J."/>
            <person name="Tsai J."/>
            <person name="Stanley E."/>
            <person name="Tracey A."/>
            <person name="Holroyd N."/>
            <person name="Lustigman S."/>
            <person name="Berriman M."/>
        </authorList>
    </citation>
    <scope>NUCLEOTIDE SEQUENCE</scope>
</reference>
<evidence type="ECO:0000313" key="4">
    <source>
        <dbReference type="EnsemblMetazoa" id="OVOC9757.1"/>
    </source>
</evidence>
<dbReference type="EMBL" id="CMVM020000291">
    <property type="status" value="NOT_ANNOTATED_CDS"/>
    <property type="molecule type" value="Genomic_DNA"/>
</dbReference>
<dbReference type="GO" id="GO:0000149">
    <property type="term" value="F:SNARE binding"/>
    <property type="evidence" value="ECO:0007669"/>
    <property type="project" value="TreeGrafter"/>
</dbReference>
<dbReference type="InterPro" id="IPR010326">
    <property type="entry name" value="EXOC3/Sec6"/>
</dbReference>
<keyword evidence="3" id="KW-0268">Exocytosis</keyword>
<evidence type="ECO:0008006" key="6">
    <source>
        <dbReference type="Google" id="ProtNLM"/>
    </source>
</evidence>
<sequence>MIRQVVTNRFVKIIRKQYKAMAVLRQPNTTEETLICDHSFEFEMDEMEAMEMRIRKMMIDKETIAKLIPSLSEYMRIRSKLGLCLHLLLDSASIVTDVKSCILDGKLFKAYKNFIKYEKCRNDLLELTENESDEQKFIIGHFNDVELMAIQIHDVIQLTLAGSTDSGNDSISINDDVIQQILKIVKYDAKLDADNEVRKDKSLVGFLNRPRNWKNFCMRMLADSKQTGTRISFTKQLLESLLDSDANNGDMQELIIEHDMAYSEELLAMKKYFQETLICEANFRKNLENFLKKEDIFEQANNHVANSNLLAAIEKLLKAESIRYHLLAFAESHKEVDAINELLTSYYEPIEQIYAKFIDEAKYYCTRGIDIMRGKNPETKKQLEVILRAVEIDEKIDKLYANNQFKIANRPHCWSKMLFKIIEERVQQRVEAFQIEDRKLNQNWVIRNLEICRSYIVEDLYAAKHFLRIFPKEHQLYNNFIIFYHNGIVSKISELAKGELNKRELIQLLSWIRQYPGEHMLGMAFLEIDAISLVNDKPLIERSELMRLFDMFVEIIKSETANWALKTVKKEFANTEELRSNILEDEFEHYYTHLPHILYSIVNDQMTLACEISNEIVPRVLNECLNEYIRLICPQLKDSIIELKSNEMHQKEYSEEYTTIMISIANNLNMFADSVEKLEKYIEGMGDQSFIWKRIQNRKRISTISQSLSDSTVDKQKEKRLNRKMQGAIHGAINAFKDIPVTLANITPSSSENVLYELNGNSTNQLNDESEVEIELEDEEPLEAAWERIEILKEQFNDMLRMVINMLCDEIFSDLHNCFDQLLSKQWMKDSNIIETICETIKDYEGDYKHLRRDVHVEVLRCIELKIVAEYLDAILTCTEYRKRCAIAKCLQNDVKALNIIFNPLFAQLNYKAKNLTNVLNSIAEFIMLRDKGMLLLEIASLLRKYPEMTQEFLFTLTDIRDDVTSSESRALTEDCMKMIGKKENDPVLIQLFQMAKGERKTSQVIKDVVPRLRRRVRVSIANQ</sequence>
<dbReference type="GO" id="GO:0000145">
    <property type="term" value="C:exocyst"/>
    <property type="evidence" value="ECO:0007669"/>
    <property type="project" value="InterPro"/>
</dbReference>
<name>A0A8R1U338_ONCVO</name>
<dbReference type="Gene3D" id="1.10.357.50">
    <property type="match status" value="1"/>
</dbReference>
<accession>A0A8R1U338</accession>
<dbReference type="Proteomes" id="UP000024404">
    <property type="component" value="Unassembled WGS sequence"/>
</dbReference>
<dbReference type="GO" id="GO:0051601">
    <property type="term" value="P:exocyst localization"/>
    <property type="evidence" value="ECO:0007669"/>
    <property type="project" value="TreeGrafter"/>
</dbReference>
<organism evidence="4 5">
    <name type="scientific">Onchocerca volvulus</name>
    <dbReference type="NCBI Taxonomy" id="6282"/>
    <lineage>
        <taxon>Eukaryota</taxon>
        <taxon>Metazoa</taxon>
        <taxon>Ecdysozoa</taxon>
        <taxon>Nematoda</taxon>
        <taxon>Chromadorea</taxon>
        <taxon>Rhabditida</taxon>
        <taxon>Spirurina</taxon>
        <taxon>Spiruromorpha</taxon>
        <taxon>Filarioidea</taxon>
        <taxon>Onchocercidae</taxon>
        <taxon>Onchocerca</taxon>
    </lineage>
</organism>
<evidence type="ECO:0000256" key="1">
    <source>
        <dbReference type="ARBA" id="ARBA00009447"/>
    </source>
</evidence>
<dbReference type="GO" id="GO:0006887">
    <property type="term" value="P:exocytosis"/>
    <property type="evidence" value="ECO:0007669"/>
    <property type="project" value="UniProtKB-KW"/>
</dbReference>
<comment type="similarity">
    <text evidence="1">Belongs to the SEC6 family.</text>
</comment>
<dbReference type="Gene3D" id="1.10.357.70">
    <property type="entry name" value="Exocyst complex component Sec6, C-terminal domain"/>
    <property type="match status" value="1"/>
</dbReference>
<protein>
    <recommendedName>
        <fullName evidence="6">Exocyst complex component Sec6</fullName>
    </recommendedName>
</protein>
<evidence type="ECO:0000256" key="3">
    <source>
        <dbReference type="ARBA" id="ARBA00022483"/>
    </source>
</evidence>
<evidence type="ECO:0000313" key="5">
    <source>
        <dbReference type="Proteomes" id="UP000024404"/>
    </source>
</evidence>
<reference evidence="4" key="2">
    <citation type="submission" date="2022-06" db="UniProtKB">
        <authorList>
            <consortium name="EnsemblMetazoa"/>
        </authorList>
    </citation>
    <scope>IDENTIFICATION</scope>
</reference>